<sequence length="177" mass="20801">MKSKLWNKLRSLGKGKDTEQSFTRPEPSGLVSPEQMLRGWDVERRKRYTQMKKEVNEEISSAYKYSSDGKFVIIDFRKGEYSSMILDEVIKELIELGWEVATRMTEREVLPPWYDDDDDPNRKFFSDFFEMCVAQPGELREATEGTDFIVFGEERTQVEKEQHVPQDVAKDEVLKKD</sequence>
<evidence type="ECO:0000313" key="2">
    <source>
        <dbReference type="EMBL" id="WNO29770.1"/>
    </source>
</evidence>
<name>A0AA96KR42_9CAUD</name>
<accession>A0AA96KR42</accession>
<reference evidence="2" key="1">
    <citation type="submission" date="2023-04" db="EMBL/GenBank/DDBJ databases">
        <authorList>
            <person name="Zhang X."/>
        </authorList>
    </citation>
    <scope>NUCLEOTIDE SEQUENCE</scope>
</reference>
<feature type="compositionally biased region" description="Basic residues" evidence="1">
    <location>
        <begin position="1"/>
        <end position="13"/>
    </location>
</feature>
<protein>
    <submittedName>
        <fullName evidence="2">Uncharacterized protein</fullName>
    </submittedName>
</protein>
<dbReference type="EMBL" id="OQ884030">
    <property type="protein sequence ID" value="WNO29770.1"/>
    <property type="molecule type" value="Genomic_DNA"/>
</dbReference>
<organism evidence="2">
    <name type="scientific">Bacillus phage SDFMU_Pbc</name>
    <dbReference type="NCBI Taxonomy" id="3076135"/>
    <lineage>
        <taxon>Viruses</taxon>
        <taxon>Duplodnaviria</taxon>
        <taxon>Heunggongvirae</taxon>
        <taxon>Uroviricota</taxon>
        <taxon>Caudoviricetes</taxon>
        <taxon>Herelleviridae</taxon>
        <taxon>Bastillevirinae</taxon>
        <taxon>Agatevirus</taxon>
        <taxon>Agatevirus agate</taxon>
    </lineage>
</organism>
<proteinExistence type="predicted"/>
<feature type="region of interest" description="Disordered" evidence="1">
    <location>
        <begin position="1"/>
        <end position="37"/>
    </location>
</feature>
<evidence type="ECO:0000256" key="1">
    <source>
        <dbReference type="SAM" id="MobiDB-lite"/>
    </source>
</evidence>